<evidence type="ECO:0000256" key="3">
    <source>
        <dbReference type="SAM" id="SignalP"/>
    </source>
</evidence>
<keyword evidence="3" id="KW-0732">Signal</keyword>
<evidence type="ECO:0000313" key="4">
    <source>
        <dbReference type="EMBL" id="CUQ79471.1"/>
    </source>
</evidence>
<keyword evidence="2" id="KW-0472">Membrane</keyword>
<accession>A0A174Z692</accession>
<organism evidence="4 5">
    <name type="scientific">Lachnospira eligens</name>
    <dbReference type="NCBI Taxonomy" id="39485"/>
    <lineage>
        <taxon>Bacteria</taxon>
        <taxon>Bacillati</taxon>
        <taxon>Bacillota</taxon>
        <taxon>Clostridia</taxon>
        <taxon>Lachnospirales</taxon>
        <taxon>Lachnospiraceae</taxon>
        <taxon>Lachnospira</taxon>
    </lineage>
</organism>
<feature type="signal peptide" evidence="3">
    <location>
        <begin position="1"/>
        <end position="26"/>
    </location>
</feature>
<evidence type="ECO:0000256" key="2">
    <source>
        <dbReference type="SAM" id="Phobius"/>
    </source>
</evidence>
<feature type="chain" id="PRO_5008038533" evidence="3">
    <location>
        <begin position="27"/>
        <end position="83"/>
    </location>
</feature>
<evidence type="ECO:0000256" key="1">
    <source>
        <dbReference type="SAM" id="MobiDB-lite"/>
    </source>
</evidence>
<gene>
    <name evidence="4" type="ORF">ERS852490_03146</name>
</gene>
<dbReference type="EMBL" id="CZBU01000012">
    <property type="protein sequence ID" value="CUQ79471.1"/>
    <property type="molecule type" value="Genomic_DNA"/>
</dbReference>
<keyword evidence="2" id="KW-1133">Transmembrane helix</keyword>
<feature type="transmembrane region" description="Helical" evidence="2">
    <location>
        <begin position="59"/>
        <end position="81"/>
    </location>
</feature>
<proteinExistence type="predicted"/>
<evidence type="ECO:0000313" key="5">
    <source>
        <dbReference type="Proteomes" id="UP000095621"/>
    </source>
</evidence>
<sequence>MKILKCTFLVLAMALCLFVPVQRGYAADQETTQVTEQSEESGAEDSSDTSTSDTVAFNAYFLVLLAAIFGSLVAIGLWNMFGR</sequence>
<dbReference type="Proteomes" id="UP000095621">
    <property type="component" value="Unassembled WGS sequence"/>
</dbReference>
<feature type="compositionally biased region" description="Acidic residues" evidence="1">
    <location>
        <begin position="37"/>
        <end position="47"/>
    </location>
</feature>
<keyword evidence="2" id="KW-0812">Transmembrane</keyword>
<dbReference type="AlphaFoldDB" id="A0A174Z692"/>
<protein>
    <submittedName>
        <fullName evidence="4">Uncharacterized protein</fullName>
    </submittedName>
</protein>
<name>A0A174Z692_9FIRM</name>
<feature type="region of interest" description="Disordered" evidence="1">
    <location>
        <begin position="30"/>
        <end position="51"/>
    </location>
</feature>
<reference evidence="4 5" key="1">
    <citation type="submission" date="2015-09" db="EMBL/GenBank/DDBJ databases">
        <authorList>
            <consortium name="Pathogen Informatics"/>
        </authorList>
    </citation>
    <scope>NUCLEOTIDE SEQUENCE [LARGE SCALE GENOMIC DNA]</scope>
    <source>
        <strain evidence="4 5">2789STDY5834875</strain>
    </source>
</reference>